<keyword evidence="2" id="KW-1185">Reference proteome</keyword>
<reference evidence="1 2" key="1">
    <citation type="journal article" date="2024" name="G3 (Bethesda)">
        <title>Genome assembly of Hibiscus sabdariffa L. provides insights into metabolisms of medicinal natural products.</title>
        <authorList>
            <person name="Kim T."/>
        </authorList>
    </citation>
    <scope>NUCLEOTIDE SEQUENCE [LARGE SCALE GENOMIC DNA]</scope>
    <source>
        <strain evidence="1">TK-2024</strain>
        <tissue evidence="1">Old leaves</tissue>
    </source>
</reference>
<proteinExistence type="predicted"/>
<name>A0ABR2TDR8_9ROSI</name>
<evidence type="ECO:0000313" key="2">
    <source>
        <dbReference type="Proteomes" id="UP001396334"/>
    </source>
</evidence>
<protein>
    <submittedName>
        <fullName evidence="1">Uncharacterized protein</fullName>
    </submittedName>
</protein>
<evidence type="ECO:0000313" key="1">
    <source>
        <dbReference type="EMBL" id="KAK9035374.1"/>
    </source>
</evidence>
<dbReference type="EMBL" id="JBBPBN010000006">
    <property type="protein sequence ID" value="KAK9035374.1"/>
    <property type="molecule type" value="Genomic_DNA"/>
</dbReference>
<comment type="caution">
    <text evidence="1">The sequence shown here is derived from an EMBL/GenBank/DDBJ whole genome shotgun (WGS) entry which is preliminary data.</text>
</comment>
<gene>
    <name evidence="1" type="ORF">V6N11_077416</name>
</gene>
<dbReference type="Proteomes" id="UP001396334">
    <property type="component" value="Unassembled WGS sequence"/>
</dbReference>
<sequence>MSGSGIGPASRLVPYCSCRSKLSSLESQAIRTPRNIPFTWECCQLPQTGSRVGVGCTLTLCLCPFLHLCLVVRPDFVQNASASTSSHNSLQQCYSFFSSLLCLKYFIFPAQKTTTNRLPQAISTEITTKDQGS</sequence>
<organism evidence="1 2">
    <name type="scientific">Hibiscus sabdariffa</name>
    <name type="common">roselle</name>
    <dbReference type="NCBI Taxonomy" id="183260"/>
    <lineage>
        <taxon>Eukaryota</taxon>
        <taxon>Viridiplantae</taxon>
        <taxon>Streptophyta</taxon>
        <taxon>Embryophyta</taxon>
        <taxon>Tracheophyta</taxon>
        <taxon>Spermatophyta</taxon>
        <taxon>Magnoliopsida</taxon>
        <taxon>eudicotyledons</taxon>
        <taxon>Gunneridae</taxon>
        <taxon>Pentapetalae</taxon>
        <taxon>rosids</taxon>
        <taxon>malvids</taxon>
        <taxon>Malvales</taxon>
        <taxon>Malvaceae</taxon>
        <taxon>Malvoideae</taxon>
        <taxon>Hibiscus</taxon>
    </lineage>
</organism>
<accession>A0ABR2TDR8</accession>